<name>D3TC59_ACIB4</name>
<dbReference type="RefSeq" id="WP_012997106.1">
    <property type="nucleotide sequence ID" value="NC_013926.1"/>
</dbReference>
<protein>
    <submittedName>
        <fullName evidence="6">Periplasmic solute binding protein</fullName>
    </submittedName>
</protein>
<keyword evidence="5" id="KW-0472">Membrane</keyword>
<dbReference type="Gene3D" id="3.40.50.1980">
    <property type="entry name" value="Nitrogenase molybdenum iron protein domain"/>
    <property type="match status" value="2"/>
</dbReference>
<keyword evidence="7" id="KW-1185">Reference proteome</keyword>
<dbReference type="GO" id="GO:0030001">
    <property type="term" value="P:metal ion transport"/>
    <property type="evidence" value="ECO:0007669"/>
    <property type="project" value="InterPro"/>
</dbReference>
<feature type="transmembrane region" description="Helical" evidence="5">
    <location>
        <begin position="304"/>
        <end position="326"/>
    </location>
</feature>
<dbReference type="PANTHER" id="PTHR42953:SF1">
    <property type="entry name" value="METAL-BINDING PROTEIN HI_0362-RELATED"/>
    <property type="match status" value="1"/>
</dbReference>
<dbReference type="PANTHER" id="PTHR42953">
    <property type="entry name" value="HIGH-AFFINITY ZINC UPTAKE SYSTEM PROTEIN ZNUA-RELATED"/>
    <property type="match status" value="1"/>
</dbReference>
<dbReference type="InterPro" id="IPR006127">
    <property type="entry name" value="ZnuA-like"/>
</dbReference>
<organism evidence="6 7">
    <name type="scientific">Aciduliprofundum boonei (strain DSM 19572 / T469)</name>
    <dbReference type="NCBI Taxonomy" id="439481"/>
    <lineage>
        <taxon>Archaea</taxon>
        <taxon>Methanobacteriati</taxon>
        <taxon>Thermoplasmatota</taxon>
        <taxon>DHVE2 group</taxon>
        <taxon>Candidatus Aciduliprofundum</taxon>
    </lineage>
</organism>
<dbReference type="Pfam" id="PF01297">
    <property type="entry name" value="ZnuA"/>
    <property type="match status" value="1"/>
</dbReference>
<dbReference type="InterPro" id="IPR050492">
    <property type="entry name" value="Bact_metal-bind_prot9"/>
</dbReference>
<keyword evidence="2" id="KW-0813">Transport</keyword>
<dbReference type="KEGG" id="abi:Aboo_0333"/>
<keyword evidence="5" id="KW-1133">Transmembrane helix</keyword>
<dbReference type="AlphaFoldDB" id="D3TC59"/>
<dbReference type="OrthoDB" id="50488at2157"/>
<proteinExistence type="predicted"/>
<dbReference type="SUPFAM" id="SSF53807">
    <property type="entry name" value="Helical backbone' metal receptor"/>
    <property type="match status" value="1"/>
</dbReference>
<evidence type="ECO:0000256" key="2">
    <source>
        <dbReference type="ARBA" id="ARBA00022448"/>
    </source>
</evidence>
<evidence type="ECO:0000313" key="6">
    <source>
        <dbReference type="EMBL" id="ADD08144.1"/>
    </source>
</evidence>
<keyword evidence="3" id="KW-0479">Metal-binding</keyword>
<dbReference type="EMBL" id="CP001941">
    <property type="protein sequence ID" value="ADD08144.1"/>
    <property type="molecule type" value="Genomic_DNA"/>
</dbReference>
<dbReference type="Proteomes" id="UP000001400">
    <property type="component" value="Chromosome"/>
</dbReference>
<evidence type="ECO:0000256" key="4">
    <source>
        <dbReference type="ARBA" id="ARBA00022729"/>
    </source>
</evidence>
<sequence>MKRGVVLVVIAIIALSSFITLPLAHGSESRINIVATLQIYSYFAKQIGGERVNVTYIVPQGEDIHSYSLKYEDIEKLNRANLVILASSEFFAIDRNIKEKVSSKEILDFKDYNATLYPLGNMERNVHGYWLYPQNAINISLAIKKKLEEMDPQHRSYYENNFLKFKNEVESTLQRIDVIKDETGIKGKNVLLVIPGVFYVAKTMGLNVKGTILEEPHQFISESELKEIRKEIENGNISCIINAVGLQSSKAGQIAIELSRETGVKIAYIDIFSTANYTALLLKDASILAGTNYIYSYGMEKCDYGFYILTIILVVSIAIILGYIAYKYRKELLK</sequence>
<accession>D3TC59</accession>
<gene>
    <name evidence="6" type="ordered locus">Aboo_0333</name>
</gene>
<evidence type="ECO:0000256" key="3">
    <source>
        <dbReference type="ARBA" id="ARBA00022723"/>
    </source>
</evidence>
<reference evidence="6" key="1">
    <citation type="submission" date="2010-02" db="EMBL/GenBank/DDBJ databases">
        <title>Complete sequence of Aciduliprofundum boonei T469.</title>
        <authorList>
            <consortium name="US DOE Joint Genome Institute"/>
            <person name="Lucas S."/>
            <person name="Copeland A."/>
            <person name="Lapidus A."/>
            <person name="Cheng J.-F."/>
            <person name="Bruce D."/>
            <person name="Goodwin L."/>
            <person name="Pitluck S."/>
            <person name="Saunders E."/>
            <person name="Detter J.C."/>
            <person name="Han C."/>
            <person name="Tapia R."/>
            <person name="Land M."/>
            <person name="Hauser L."/>
            <person name="Kyrpides N."/>
            <person name="Mikhailova N."/>
            <person name="Flores G."/>
            <person name="Reysenbach A.-L."/>
            <person name="Woyke T."/>
        </authorList>
    </citation>
    <scope>NUCLEOTIDE SEQUENCE</scope>
    <source>
        <strain evidence="6">T469</strain>
    </source>
</reference>
<dbReference type="HOGENOM" id="CLU_893119_0_0_2"/>
<dbReference type="GeneID" id="8827275"/>
<dbReference type="GO" id="GO:0046872">
    <property type="term" value="F:metal ion binding"/>
    <property type="evidence" value="ECO:0007669"/>
    <property type="project" value="UniProtKB-KW"/>
</dbReference>
<evidence type="ECO:0000313" key="7">
    <source>
        <dbReference type="Proteomes" id="UP000001400"/>
    </source>
</evidence>
<keyword evidence="4" id="KW-0732">Signal</keyword>
<evidence type="ECO:0000256" key="1">
    <source>
        <dbReference type="ARBA" id="ARBA00004196"/>
    </source>
</evidence>
<keyword evidence="5" id="KW-0812">Transmembrane</keyword>
<comment type="subcellular location">
    <subcellularLocation>
        <location evidence="1">Cell envelope</location>
    </subcellularLocation>
</comment>
<evidence type="ECO:0000256" key="5">
    <source>
        <dbReference type="SAM" id="Phobius"/>
    </source>
</evidence>